<evidence type="ECO:0008006" key="3">
    <source>
        <dbReference type="Google" id="ProtNLM"/>
    </source>
</evidence>
<accession>A0A0R2B2E3</accession>
<dbReference type="InterPro" id="IPR029064">
    <property type="entry name" value="Ribosomal_eL30-like_sf"/>
</dbReference>
<organism evidence="1 2">
    <name type="scientific">Lacticaseibacillus brantae DSM 23927</name>
    <dbReference type="NCBI Taxonomy" id="1423727"/>
    <lineage>
        <taxon>Bacteria</taxon>
        <taxon>Bacillati</taxon>
        <taxon>Bacillota</taxon>
        <taxon>Bacilli</taxon>
        <taxon>Lactobacillales</taxon>
        <taxon>Lactobacillaceae</taxon>
        <taxon>Lacticaseibacillus</taxon>
    </lineage>
</organism>
<dbReference type="InterPro" id="IPR012543">
    <property type="entry name" value="DUF1694"/>
</dbReference>
<name>A0A0R2B2E3_9LACO</name>
<dbReference type="Pfam" id="PF07997">
    <property type="entry name" value="DUF1694"/>
    <property type="match status" value="1"/>
</dbReference>
<dbReference type="AlphaFoldDB" id="A0A0R2B2E3"/>
<dbReference type="RefSeq" id="WP_057893922.1">
    <property type="nucleotide sequence ID" value="NZ_AYZQ01000001.1"/>
</dbReference>
<sequence>MADDDLQAHLNKSIYGTPQTNPDERRRYLGSLRERVVLEISNTDIVKPDVLTAFQTALPQYVQPTYQALINGKQGPDVTAPFIKAVNDAGLKFTLVNDDTASLDPSYPGLLIVAPDAINHDDISLPATDTPSESTAKDSHPLDIFHLFDKK</sequence>
<reference evidence="1 2" key="1">
    <citation type="journal article" date="2015" name="Genome Announc.">
        <title>Expanding the biotechnology potential of lactobacilli through comparative genomics of 213 strains and associated genera.</title>
        <authorList>
            <person name="Sun Z."/>
            <person name="Harris H.M."/>
            <person name="McCann A."/>
            <person name="Guo C."/>
            <person name="Argimon S."/>
            <person name="Zhang W."/>
            <person name="Yang X."/>
            <person name="Jeffery I.B."/>
            <person name="Cooney J.C."/>
            <person name="Kagawa T.F."/>
            <person name="Liu W."/>
            <person name="Song Y."/>
            <person name="Salvetti E."/>
            <person name="Wrobel A."/>
            <person name="Rasinkangas P."/>
            <person name="Parkhill J."/>
            <person name="Rea M.C."/>
            <person name="O'Sullivan O."/>
            <person name="Ritari J."/>
            <person name="Douillard F.P."/>
            <person name="Paul Ross R."/>
            <person name="Yang R."/>
            <person name="Briner A.E."/>
            <person name="Felis G.E."/>
            <person name="de Vos W.M."/>
            <person name="Barrangou R."/>
            <person name="Klaenhammer T.R."/>
            <person name="Caufield P.W."/>
            <person name="Cui Y."/>
            <person name="Zhang H."/>
            <person name="O'Toole P.W."/>
        </authorList>
    </citation>
    <scope>NUCLEOTIDE SEQUENCE [LARGE SCALE GENOMIC DNA]</scope>
    <source>
        <strain evidence="1 2">DSM 23927</strain>
    </source>
</reference>
<dbReference type="STRING" id="1423727.FC34_GL000626"/>
<dbReference type="OrthoDB" id="95278at2"/>
<dbReference type="Proteomes" id="UP000051672">
    <property type="component" value="Unassembled WGS sequence"/>
</dbReference>
<dbReference type="Gene3D" id="3.30.1330.30">
    <property type="match status" value="1"/>
</dbReference>
<gene>
    <name evidence="1" type="ORF">FC34_GL000626</name>
</gene>
<comment type="caution">
    <text evidence="1">The sequence shown here is derived from an EMBL/GenBank/DDBJ whole genome shotgun (WGS) entry which is preliminary data.</text>
</comment>
<keyword evidence="2" id="KW-1185">Reference proteome</keyword>
<dbReference type="EMBL" id="AYZQ01000001">
    <property type="protein sequence ID" value="KRM72914.1"/>
    <property type="molecule type" value="Genomic_DNA"/>
</dbReference>
<dbReference type="PATRIC" id="fig|1423727.3.peg.629"/>
<dbReference type="SUPFAM" id="SSF160515">
    <property type="entry name" value="YueI-like"/>
    <property type="match status" value="1"/>
</dbReference>
<proteinExistence type="predicted"/>
<evidence type="ECO:0000313" key="2">
    <source>
        <dbReference type="Proteomes" id="UP000051672"/>
    </source>
</evidence>
<evidence type="ECO:0000313" key="1">
    <source>
        <dbReference type="EMBL" id="KRM72914.1"/>
    </source>
</evidence>
<protein>
    <recommendedName>
        <fullName evidence="3">DUF1694 domain-containing protein</fullName>
    </recommendedName>
</protein>